<protein>
    <submittedName>
        <fullName evidence="1">Uncharacterized protein</fullName>
    </submittedName>
</protein>
<proteinExistence type="predicted"/>
<comment type="caution">
    <text evidence="1">The sequence shown here is derived from an EMBL/GenBank/DDBJ whole genome shotgun (WGS) entry which is preliminary data.</text>
</comment>
<accession>A0A4R0RDJ3</accession>
<name>A0A4R0RDJ3_9APHY</name>
<keyword evidence="2" id="KW-1185">Reference proteome</keyword>
<reference evidence="1 2" key="1">
    <citation type="submission" date="2018-11" db="EMBL/GenBank/DDBJ databases">
        <title>Genome assembly of Steccherinum ochraceum LE-BIN_3174, the white-rot fungus of the Steccherinaceae family (The Residual Polyporoid clade, Polyporales, Basidiomycota).</title>
        <authorList>
            <person name="Fedorova T.V."/>
            <person name="Glazunova O.A."/>
            <person name="Landesman E.O."/>
            <person name="Moiseenko K.V."/>
            <person name="Psurtseva N.V."/>
            <person name="Savinova O.S."/>
            <person name="Shakhova N.V."/>
            <person name="Tyazhelova T.V."/>
            <person name="Vasina D.V."/>
        </authorList>
    </citation>
    <scope>NUCLEOTIDE SEQUENCE [LARGE SCALE GENOMIC DNA]</scope>
    <source>
        <strain evidence="1 2">LE-BIN_3174</strain>
    </source>
</reference>
<evidence type="ECO:0000313" key="2">
    <source>
        <dbReference type="Proteomes" id="UP000292702"/>
    </source>
</evidence>
<dbReference type="Proteomes" id="UP000292702">
    <property type="component" value="Unassembled WGS sequence"/>
</dbReference>
<organism evidence="1 2">
    <name type="scientific">Steccherinum ochraceum</name>
    <dbReference type="NCBI Taxonomy" id="92696"/>
    <lineage>
        <taxon>Eukaryota</taxon>
        <taxon>Fungi</taxon>
        <taxon>Dikarya</taxon>
        <taxon>Basidiomycota</taxon>
        <taxon>Agaricomycotina</taxon>
        <taxon>Agaricomycetes</taxon>
        <taxon>Polyporales</taxon>
        <taxon>Steccherinaceae</taxon>
        <taxon>Steccherinum</taxon>
    </lineage>
</organism>
<sequence>MTPVLLTEDDNDDDHDDSDVEHDVCLAAHRVAPAINLVSRAFREICLSTGPDLEYVAIRGVRRMVAFTALLASRGRYAKCVRCLFLQVSDTRYRSKTREASARIAEILGAINPASLRVLFIYLSVELFDPEIPNITLPEPLPAVTHLFVSGAVVSASPNPAAISSNLRRPGFTDSRLWKNEVAAAAARLQHLTPSLQHLNLLVAPTMESAAQVIPTLQAARFLSNDAYYKEGRTADPWARTRTTPQPQVVLAFHPCFVNNEDSTFAATTPLRAGLATFKLFEEIPEDVHGILRKDPVVMRRRVDLRPEDEYYENEDEMIEKEFWSDWIACVEGREVSSNMGGDGEVGEEEFIE</sequence>
<gene>
    <name evidence="1" type="ORF">EIP91_001715</name>
</gene>
<evidence type="ECO:0000313" key="1">
    <source>
        <dbReference type="EMBL" id="TCD66161.1"/>
    </source>
</evidence>
<dbReference type="AlphaFoldDB" id="A0A4R0RDJ3"/>
<dbReference type="EMBL" id="RWJN01000147">
    <property type="protein sequence ID" value="TCD66161.1"/>
    <property type="molecule type" value="Genomic_DNA"/>
</dbReference>